<comment type="caution">
    <text evidence="1">The sequence shown here is derived from an EMBL/GenBank/DDBJ whole genome shotgun (WGS) entry which is preliminary data.</text>
</comment>
<evidence type="ECO:0000313" key="1">
    <source>
        <dbReference type="EMBL" id="CAG8710816.1"/>
    </source>
</evidence>
<evidence type="ECO:0000313" key="2">
    <source>
        <dbReference type="Proteomes" id="UP000789920"/>
    </source>
</evidence>
<reference evidence="1" key="1">
    <citation type="submission" date="2021-06" db="EMBL/GenBank/DDBJ databases">
        <authorList>
            <person name="Kallberg Y."/>
            <person name="Tangrot J."/>
            <person name="Rosling A."/>
        </authorList>
    </citation>
    <scope>NUCLEOTIDE SEQUENCE</scope>
    <source>
        <strain evidence="1">MA461A</strain>
    </source>
</reference>
<accession>A0ACA9PI57</accession>
<feature type="non-terminal residue" evidence="1">
    <location>
        <position position="56"/>
    </location>
</feature>
<dbReference type="Proteomes" id="UP000789920">
    <property type="component" value="Unassembled WGS sequence"/>
</dbReference>
<name>A0ACA9PI57_9GLOM</name>
<organism evidence="1 2">
    <name type="scientific">Racocetra persica</name>
    <dbReference type="NCBI Taxonomy" id="160502"/>
    <lineage>
        <taxon>Eukaryota</taxon>
        <taxon>Fungi</taxon>
        <taxon>Fungi incertae sedis</taxon>
        <taxon>Mucoromycota</taxon>
        <taxon>Glomeromycotina</taxon>
        <taxon>Glomeromycetes</taxon>
        <taxon>Diversisporales</taxon>
        <taxon>Gigasporaceae</taxon>
        <taxon>Racocetra</taxon>
    </lineage>
</organism>
<proteinExistence type="predicted"/>
<dbReference type="EMBL" id="CAJVQC010020924">
    <property type="protein sequence ID" value="CAG8710816.1"/>
    <property type="molecule type" value="Genomic_DNA"/>
</dbReference>
<feature type="non-terminal residue" evidence="1">
    <location>
        <position position="1"/>
    </location>
</feature>
<protein>
    <submittedName>
        <fullName evidence="1">21917_t:CDS:1</fullName>
    </submittedName>
</protein>
<sequence length="56" mass="6504">NKNEVVKDDFDKLFEAILDLENKSGDSKPESQKRNEAQMKIENIKNDFDELFEGIS</sequence>
<gene>
    <name evidence="1" type="ORF">RPERSI_LOCUS10524</name>
</gene>
<keyword evidence="2" id="KW-1185">Reference proteome</keyword>